<comment type="caution">
    <text evidence="3">The sequence shown here is derived from an EMBL/GenBank/DDBJ whole genome shotgun (WGS) entry which is preliminary data.</text>
</comment>
<feature type="transmembrane region" description="Helical" evidence="2">
    <location>
        <begin position="459"/>
        <end position="480"/>
    </location>
</feature>
<feature type="compositionally biased region" description="Low complexity" evidence="1">
    <location>
        <begin position="1"/>
        <end position="18"/>
    </location>
</feature>
<proteinExistence type="predicted"/>
<feature type="transmembrane region" description="Helical" evidence="2">
    <location>
        <begin position="425"/>
        <end position="447"/>
    </location>
</feature>
<reference evidence="3 4" key="1">
    <citation type="submission" date="2019-06" db="EMBL/GenBank/DDBJ databases">
        <title>Sequencing the genomes of 1000 actinobacteria strains.</title>
        <authorList>
            <person name="Klenk H.-P."/>
        </authorList>
    </citation>
    <scope>NUCLEOTIDE SEQUENCE [LARGE SCALE GENOMIC DNA]</scope>
    <source>
        <strain evidence="3 4">DSM 45301</strain>
    </source>
</reference>
<feature type="region of interest" description="Disordered" evidence="1">
    <location>
        <begin position="1"/>
        <end position="70"/>
    </location>
</feature>
<evidence type="ECO:0000313" key="3">
    <source>
        <dbReference type="EMBL" id="TQM10140.1"/>
    </source>
</evidence>
<feature type="transmembrane region" description="Helical" evidence="2">
    <location>
        <begin position="144"/>
        <end position="162"/>
    </location>
</feature>
<feature type="transmembrane region" description="Helical" evidence="2">
    <location>
        <begin position="228"/>
        <end position="246"/>
    </location>
</feature>
<feature type="transmembrane region" description="Helical" evidence="2">
    <location>
        <begin position="346"/>
        <end position="370"/>
    </location>
</feature>
<sequence length="586" mass="59748">MNAPDGARPAGAASSGADELAGTNAGPGEPGAASTAGASTPSDAPAGAGSEPRGTAGPDGPSGAGARPATAAVAVLEPDEPVTAAASSGSTAAPDRSGTAVTATPIEVFPAWRGPSAPPTWPVLGAAIAVGATAAAAVPLGRPGLGWFVVAVVAAVAMVPVARHARRRDPGAPTTWRADATDAAWGLAAVGLAGVATVRDAPWLVALCLLASVAAASVAVAGRHFRSTAFAAIAVPLAGFRALPWVGRALRRVRRDAAGARTVTSALVGLGLLAVFGPLLASADPAFGRLLDGLLPTVDGPHLIRWTALFALGACGLLGAGFVLLGPPAPPVAHPAGPLRLRRVEWALPIGLLVGLFTLFVGVQFATLFGSDDHVLRTTGLTYAEYARSGFWQLLAVTVLALGVVLLTSRFAPAPTPADRAWKRGLLAALTVLTLVIVASALSRMWLYQEAYGFTTLRLLVLACEMWLGACFLLVLVAVVRLRAKPVVREMAAAGLVALLALAVLDPERFIAAHNVARHAVTGQLDQTYLATLSADAVPALLELPQPQRCETLGHIADRLDAPDEDWTSWNAARAAARDALVDVRC</sequence>
<evidence type="ECO:0000256" key="1">
    <source>
        <dbReference type="SAM" id="MobiDB-lite"/>
    </source>
</evidence>
<gene>
    <name evidence="3" type="ORF">FB558_5924</name>
</gene>
<name>A0A543DLC2_9PSEU</name>
<organism evidence="3 4">
    <name type="scientific">Pseudonocardia kunmingensis</name>
    <dbReference type="NCBI Taxonomy" id="630975"/>
    <lineage>
        <taxon>Bacteria</taxon>
        <taxon>Bacillati</taxon>
        <taxon>Actinomycetota</taxon>
        <taxon>Actinomycetes</taxon>
        <taxon>Pseudonocardiales</taxon>
        <taxon>Pseudonocardiaceae</taxon>
        <taxon>Pseudonocardia</taxon>
    </lineage>
</organism>
<keyword evidence="2" id="KW-0472">Membrane</keyword>
<dbReference type="RefSeq" id="WP_246106809.1">
    <property type="nucleotide sequence ID" value="NZ_VFPA01000003.1"/>
</dbReference>
<feature type="compositionally biased region" description="Low complexity" evidence="1">
    <location>
        <begin position="26"/>
        <end position="50"/>
    </location>
</feature>
<accession>A0A543DLC2</accession>
<dbReference type="EMBL" id="VFPA01000003">
    <property type="protein sequence ID" value="TQM10140.1"/>
    <property type="molecule type" value="Genomic_DNA"/>
</dbReference>
<feature type="transmembrane region" description="Helical" evidence="2">
    <location>
        <begin position="390"/>
        <end position="413"/>
    </location>
</feature>
<feature type="transmembrane region" description="Helical" evidence="2">
    <location>
        <begin position="303"/>
        <end position="325"/>
    </location>
</feature>
<dbReference type="Proteomes" id="UP000315677">
    <property type="component" value="Unassembled WGS sequence"/>
</dbReference>
<keyword evidence="2" id="KW-0812">Transmembrane</keyword>
<evidence type="ECO:0000313" key="4">
    <source>
        <dbReference type="Proteomes" id="UP000315677"/>
    </source>
</evidence>
<dbReference type="Pfam" id="PF13687">
    <property type="entry name" value="DUF4153"/>
    <property type="match status" value="1"/>
</dbReference>
<dbReference type="AlphaFoldDB" id="A0A543DLC2"/>
<keyword evidence="2" id="KW-1133">Transmembrane helix</keyword>
<keyword evidence="4" id="KW-1185">Reference proteome</keyword>
<evidence type="ECO:0000256" key="2">
    <source>
        <dbReference type="SAM" id="Phobius"/>
    </source>
</evidence>
<feature type="transmembrane region" description="Helical" evidence="2">
    <location>
        <begin position="258"/>
        <end position="283"/>
    </location>
</feature>
<feature type="transmembrane region" description="Helical" evidence="2">
    <location>
        <begin position="121"/>
        <end position="138"/>
    </location>
</feature>
<protein>
    <submittedName>
        <fullName evidence="3">Uncharacterized protein DUF4173</fullName>
    </submittedName>
</protein>
<feature type="transmembrane region" description="Helical" evidence="2">
    <location>
        <begin position="203"/>
        <end position="222"/>
    </location>
</feature>
<dbReference type="InterPro" id="IPR025291">
    <property type="entry name" value="DUF4153"/>
</dbReference>